<evidence type="ECO:0000313" key="2">
    <source>
        <dbReference type="WBParaSite" id="MBELARI_LOCUS14345"/>
    </source>
</evidence>
<evidence type="ECO:0000313" key="3">
    <source>
        <dbReference type="WBParaSite" id="MBELARI_LOCUS16587"/>
    </source>
</evidence>
<evidence type="ECO:0000313" key="1">
    <source>
        <dbReference type="Proteomes" id="UP000887575"/>
    </source>
</evidence>
<dbReference type="WBParaSite" id="MBELARI_LOCUS16587">
    <property type="protein sequence ID" value="MBELARI_LOCUS16587"/>
    <property type="gene ID" value="MBELARI_LOCUS16587"/>
</dbReference>
<reference evidence="2 3" key="1">
    <citation type="submission" date="2024-02" db="UniProtKB">
        <authorList>
            <consortium name="WormBaseParasite"/>
        </authorList>
    </citation>
    <scope>IDENTIFICATION</scope>
</reference>
<proteinExistence type="predicted"/>
<name>A0AAF3ER52_9BILA</name>
<organism evidence="1 3">
    <name type="scientific">Mesorhabditis belari</name>
    <dbReference type="NCBI Taxonomy" id="2138241"/>
    <lineage>
        <taxon>Eukaryota</taxon>
        <taxon>Metazoa</taxon>
        <taxon>Ecdysozoa</taxon>
        <taxon>Nematoda</taxon>
        <taxon>Chromadorea</taxon>
        <taxon>Rhabditida</taxon>
        <taxon>Rhabditina</taxon>
        <taxon>Rhabditomorpha</taxon>
        <taxon>Rhabditoidea</taxon>
        <taxon>Rhabditidae</taxon>
        <taxon>Mesorhabditinae</taxon>
        <taxon>Mesorhabditis</taxon>
    </lineage>
</organism>
<accession>A0AAF3ER52</accession>
<sequence length="374" mass="43684">MEGVSPTLIRIPITQAMSDYIDFRCLNYDDKRNFETISPREYNPKELKLLNNEINNEIPVEIRDKLVELKISRFDPKCWLSKNNALKLPDVLKLEIIGQDLFKNRLIISVENKDTKALELKLVKMSPSSVGVFFDLKYHIKDNPLITRFGPGKRTKLGFNFRQAIKSLEYYSKNPNLKLFPLFGFRVDSLNLNLWLRFDFDGARRLYVPQFTLERSILGGLDVNEEHDSYEDVQLGHFNIKDMKWDGTRFVFKLETMMTLSYRMVEYEDGGRLKPAKKGVRFYDLDNTNHNPLKATNELRAGQTKPFLWSFAELRATAYLESSIEQNDPTKWPELGMEGEGWQLFIKLTWNQESPSGKWAPELEFKEAGKTVRE</sequence>
<dbReference type="WBParaSite" id="MBELARI_LOCUS14345">
    <property type="protein sequence ID" value="MBELARI_LOCUS14345"/>
    <property type="gene ID" value="MBELARI_LOCUS14345"/>
</dbReference>
<protein>
    <submittedName>
        <fullName evidence="2 3">Uncharacterized protein</fullName>
    </submittedName>
</protein>
<dbReference type="Proteomes" id="UP000887575">
    <property type="component" value="Unassembled WGS sequence"/>
</dbReference>
<dbReference type="AlphaFoldDB" id="A0AAF3ER52"/>
<keyword evidence="1" id="KW-1185">Reference proteome</keyword>